<sequence length="240" mass="27402">MLEEANSRLIKLNEELVTKMRITNATTPRKAFAELGNRQIRRRSQESERLVNVRSPSLLNERNKVPRSLSSTEDISISLEVGLTGKQREKLKTELKQKNFDPFAPTTLVKAVKKKEGSIAIFEQKENGLYCKNVLEVLTKRIKRLHESGMLRISNGSVYVVLAGDKGGDKLANTSKFGFFISANVKFLQKQFLQKLLFHSNFIVFFKFCFAQSLLNLVLQQIDSIYEVSLGNGQIFKIKW</sequence>
<reference evidence="2" key="1">
    <citation type="submission" date="2016-11" db="UniProtKB">
        <authorList>
            <consortium name="WormBaseParasite"/>
        </authorList>
    </citation>
    <scope>IDENTIFICATION</scope>
</reference>
<evidence type="ECO:0000313" key="1">
    <source>
        <dbReference type="Proteomes" id="UP000095281"/>
    </source>
</evidence>
<organism evidence="1 2">
    <name type="scientific">Meloidogyne hapla</name>
    <name type="common">Root-knot nematode worm</name>
    <dbReference type="NCBI Taxonomy" id="6305"/>
    <lineage>
        <taxon>Eukaryota</taxon>
        <taxon>Metazoa</taxon>
        <taxon>Ecdysozoa</taxon>
        <taxon>Nematoda</taxon>
        <taxon>Chromadorea</taxon>
        <taxon>Rhabditida</taxon>
        <taxon>Tylenchina</taxon>
        <taxon>Tylenchomorpha</taxon>
        <taxon>Tylenchoidea</taxon>
        <taxon>Meloidogynidae</taxon>
        <taxon>Meloidogyninae</taxon>
        <taxon>Meloidogyne</taxon>
    </lineage>
</organism>
<dbReference type="Pfam" id="PF06918">
    <property type="entry name" value="DUF1280"/>
    <property type="match status" value="1"/>
</dbReference>
<name>A0A1I8BB90_MELHA</name>
<dbReference type="InterPro" id="IPR009689">
    <property type="entry name" value="DUF1280"/>
</dbReference>
<evidence type="ECO:0000313" key="2">
    <source>
        <dbReference type="WBParaSite" id="MhA1_Contig1828.frz3.gene1"/>
    </source>
</evidence>
<dbReference type="AlphaFoldDB" id="A0A1I8BB90"/>
<dbReference type="Proteomes" id="UP000095281">
    <property type="component" value="Unplaced"/>
</dbReference>
<keyword evidence="1" id="KW-1185">Reference proteome</keyword>
<dbReference type="WBParaSite" id="MhA1_Contig1828.frz3.gene1">
    <property type="protein sequence ID" value="MhA1_Contig1828.frz3.gene1"/>
    <property type="gene ID" value="MhA1_Contig1828.frz3.gene1"/>
</dbReference>
<accession>A0A1I8BB90</accession>
<proteinExistence type="predicted"/>
<protein>
    <submittedName>
        <fullName evidence="2">Uncharacterized protein</fullName>
    </submittedName>
</protein>